<accession>A0A1I2R5F4</accession>
<dbReference type="Pfam" id="PF07610">
    <property type="entry name" value="DUF1573"/>
    <property type="match status" value="2"/>
</dbReference>
<dbReference type="EMBL" id="FOPC01000003">
    <property type="protein sequence ID" value="SFG33857.1"/>
    <property type="molecule type" value="Genomic_DNA"/>
</dbReference>
<organism evidence="1 2">
    <name type="scientific">Algoriphagus hitonicola</name>
    <dbReference type="NCBI Taxonomy" id="435880"/>
    <lineage>
        <taxon>Bacteria</taxon>
        <taxon>Pseudomonadati</taxon>
        <taxon>Bacteroidota</taxon>
        <taxon>Cytophagia</taxon>
        <taxon>Cytophagales</taxon>
        <taxon>Cyclobacteriaceae</taxon>
        <taxon>Algoriphagus</taxon>
    </lineage>
</organism>
<dbReference type="PANTHER" id="PTHR37833">
    <property type="entry name" value="LIPOPROTEIN-RELATED"/>
    <property type="match status" value="1"/>
</dbReference>
<dbReference type="Gene3D" id="2.60.40.10">
    <property type="entry name" value="Immunoglobulins"/>
    <property type="match status" value="2"/>
</dbReference>
<dbReference type="InterPro" id="IPR013783">
    <property type="entry name" value="Ig-like_fold"/>
</dbReference>
<evidence type="ECO:0000313" key="2">
    <source>
        <dbReference type="Proteomes" id="UP000199642"/>
    </source>
</evidence>
<dbReference type="Proteomes" id="UP000199642">
    <property type="component" value="Unassembled WGS sequence"/>
</dbReference>
<dbReference type="PANTHER" id="PTHR37833:SF1">
    <property type="entry name" value="SIGNAL PEPTIDE PROTEIN"/>
    <property type="match status" value="1"/>
</dbReference>
<sequence length="347" mass="38962">MLQLSIAQEVPVSKVVWEVNRINLGTVLEEYGPQVATFRFTHTQDSLFQIERIWTDCGCTTVDYTKDNLQVGQEGEVHVSFNPSTTAGYFSKLVVVKGNLQDTQDTLYIEGVSIPAPQNPETDYPVRKGDLGFRLEKVNMGEVFTHEPKIKEVEFFNFGEKKIYQDSLSFYAPDYIGVRLVQDTVPQNSRGLLQFSYNGAEKGDLGFFEEGISLSFGDSLPQQIAVLANVFEYYPPFSKNELRVIPNLSIGNAEIDLREISSGDIQNELVTLTNKGQKTLKIKKIQGNCDCLNLEIPKTELAPGESMELEITFDPAGRKGIDQRNIFIFSNDPLNPVQSIVIKSRIK</sequence>
<protein>
    <recommendedName>
        <fullName evidence="3">DUF1573 domain-containing protein</fullName>
    </recommendedName>
</protein>
<dbReference type="STRING" id="435880.SAMN04487988_1034"/>
<evidence type="ECO:0008006" key="3">
    <source>
        <dbReference type="Google" id="ProtNLM"/>
    </source>
</evidence>
<keyword evidence="2" id="KW-1185">Reference proteome</keyword>
<evidence type="ECO:0000313" key="1">
    <source>
        <dbReference type="EMBL" id="SFG33857.1"/>
    </source>
</evidence>
<dbReference type="InterPro" id="IPR011467">
    <property type="entry name" value="DUF1573"/>
</dbReference>
<name>A0A1I2R5F4_9BACT</name>
<proteinExistence type="predicted"/>
<gene>
    <name evidence="1" type="ORF">SAMN04487988_1034</name>
</gene>
<reference evidence="2" key="1">
    <citation type="submission" date="2016-10" db="EMBL/GenBank/DDBJ databases">
        <authorList>
            <person name="Varghese N."/>
            <person name="Submissions S."/>
        </authorList>
    </citation>
    <scope>NUCLEOTIDE SEQUENCE [LARGE SCALE GENOMIC DNA]</scope>
    <source>
        <strain evidence="2">DSM 19315</strain>
    </source>
</reference>
<dbReference type="AlphaFoldDB" id="A0A1I2R5F4"/>